<protein>
    <recommendedName>
        <fullName evidence="5">DUF4367 domain-containing protein</fullName>
    </recommendedName>
</protein>
<evidence type="ECO:0000256" key="1">
    <source>
        <dbReference type="SAM" id="MobiDB-lite"/>
    </source>
</evidence>
<feature type="compositionally biased region" description="Basic residues" evidence="1">
    <location>
        <begin position="86"/>
        <end position="97"/>
    </location>
</feature>
<evidence type="ECO:0000313" key="3">
    <source>
        <dbReference type="EMBL" id="MBD7970506.1"/>
    </source>
</evidence>
<accession>A0ABR8T415</accession>
<feature type="transmembrane region" description="Helical" evidence="2">
    <location>
        <begin position="100"/>
        <end position="119"/>
    </location>
</feature>
<dbReference type="EMBL" id="JACSQL010000013">
    <property type="protein sequence ID" value="MBD7970506.1"/>
    <property type="molecule type" value="Genomic_DNA"/>
</dbReference>
<dbReference type="Proteomes" id="UP000608071">
    <property type="component" value="Unassembled WGS sequence"/>
</dbReference>
<dbReference type="RefSeq" id="WP_191803670.1">
    <property type="nucleotide sequence ID" value="NZ_JACSQL010000013.1"/>
</dbReference>
<evidence type="ECO:0000313" key="4">
    <source>
        <dbReference type="Proteomes" id="UP000608071"/>
    </source>
</evidence>
<organism evidence="3 4">
    <name type="scientific">Paenibacillus gallinarum</name>
    <dbReference type="NCBI Taxonomy" id="2762232"/>
    <lineage>
        <taxon>Bacteria</taxon>
        <taxon>Bacillati</taxon>
        <taxon>Bacillota</taxon>
        <taxon>Bacilli</taxon>
        <taxon>Bacillales</taxon>
        <taxon>Paenibacillaceae</taxon>
        <taxon>Paenibacillus</taxon>
    </lineage>
</organism>
<sequence>MTSIKDNNENERIDEAWEKLTSKLQKEEMSPKWATWASSQLDMKKSEEIEIDQTNRVSTNTIKGEMREMKINEEEQNLVNRNQGNKPKRKKARRHPAKKWISIATAAAIAGVMVATPIGDKALAAILNQFRMEEVTSVDEGELMNLFNTISEGAGEQEFINKYGTFTSESGEYFKTENKTAEQIANMIGLQAVTDELIDPKHSGIANSSQTITMKLDIPKVNATMKRLGADHLMPESLDGKLITFEIPAMLYQIYQTDDNKKSASLYQQKIPTVNVDSSVAVEDAVKAVLNFPLLPDRMKSAIQTEQILNGKLPIPVITNGNAEKISVDGNSVILEQKSDNYYGESGREEIVNYTATWTKNDVVYRLEGYTLFDTKEKMIQEIKELMNQ</sequence>
<proteinExistence type="predicted"/>
<keyword evidence="4" id="KW-1185">Reference proteome</keyword>
<gene>
    <name evidence="3" type="ORF">H9647_20785</name>
</gene>
<keyword evidence="2" id="KW-0472">Membrane</keyword>
<feature type="region of interest" description="Disordered" evidence="1">
    <location>
        <begin position="73"/>
        <end position="97"/>
    </location>
</feature>
<name>A0ABR8T415_9BACL</name>
<evidence type="ECO:0000256" key="2">
    <source>
        <dbReference type="SAM" id="Phobius"/>
    </source>
</evidence>
<keyword evidence="2" id="KW-1133">Transmembrane helix</keyword>
<keyword evidence="2" id="KW-0812">Transmembrane</keyword>
<reference evidence="3 4" key="1">
    <citation type="submission" date="2020-08" db="EMBL/GenBank/DDBJ databases">
        <title>A Genomic Blueprint of the Chicken Gut Microbiome.</title>
        <authorList>
            <person name="Gilroy R."/>
            <person name="Ravi A."/>
            <person name="Getino M."/>
            <person name="Pursley I."/>
            <person name="Horton D.L."/>
            <person name="Alikhan N.-F."/>
            <person name="Baker D."/>
            <person name="Gharbi K."/>
            <person name="Hall N."/>
            <person name="Watson M."/>
            <person name="Adriaenssens E.M."/>
            <person name="Foster-Nyarko E."/>
            <person name="Jarju S."/>
            <person name="Secka A."/>
            <person name="Antonio M."/>
            <person name="Oren A."/>
            <person name="Chaudhuri R."/>
            <person name="La Ragione R.M."/>
            <person name="Hildebrand F."/>
            <person name="Pallen M.J."/>
        </authorList>
    </citation>
    <scope>NUCLEOTIDE SEQUENCE [LARGE SCALE GENOMIC DNA]</scope>
    <source>
        <strain evidence="3 4">Sa2BVA9</strain>
    </source>
</reference>
<comment type="caution">
    <text evidence="3">The sequence shown here is derived from an EMBL/GenBank/DDBJ whole genome shotgun (WGS) entry which is preliminary data.</text>
</comment>
<evidence type="ECO:0008006" key="5">
    <source>
        <dbReference type="Google" id="ProtNLM"/>
    </source>
</evidence>